<dbReference type="SMART" id="SM00443">
    <property type="entry name" value="G_patch"/>
    <property type="match status" value="1"/>
</dbReference>
<keyword evidence="4" id="KW-0508">mRNA splicing</keyword>
<feature type="region of interest" description="Disordered" evidence="6">
    <location>
        <begin position="522"/>
        <end position="574"/>
    </location>
</feature>
<dbReference type="PANTHER" id="PTHR13288:SF8">
    <property type="entry name" value="SPLICING FACTOR 45"/>
    <property type="match status" value="1"/>
</dbReference>
<name>A0A8H5BY71_9AGAR</name>
<dbReference type="SUPFAM" id="SSF54928">
    <property type="entry name" value="RNA-binding domain, RBD"/>
    <property type="match status" value="1"/>
</dbReference>
<gene>
    <name evidence="8" type="ORF">D9619_005533</name>
</gene>
<dbReference type="FunFam" id="3.30.70.330:FF:000382">
    <property type="entry name" value="G-patch domain-containing protein"/>
    <property type="match status" value="1"/>
</dbReference>
<dbReference type="InterPro" id="IPR035979">
    <property type="entry name" value="RBD_domain_sf"/>
</dbReference>
<feature type="region of interest" description="Disordered" evidence="6">
    <location>
        <begin position="373"/>
        <end position="436"/>
    </location>
</feature>
<feature type="compositionally biased region" description="Low complexity" evidence="6">
    <location>
        <begin position="21"/>
        <end position="71"/>
    </location>
</feature>
<dbReference type="Pfam" id="PF01585">
    <property type="entry name" value="G-patch"/>
    <property type="match status" value="1"/>
</dbReference>
<keyword evidence="9" id="KW-1185">Reference proteome</keyword>
<feature type="compositionally biased region" description="Basic and acidic residues" evidence="6">
    <location>
        <begin position="215"/>
        <end position="243"/>
    </location>
</feature>
<dbReference type="InterPro" id="IPR000467">
    <property type="entry name" value="G_patch_dom"/>
</dbReference>
<dbReference type="GO" id="GO:0003723">
    <property type="term" value="F:RNA binding"/>
    <property type="evidence" value="ECO:0007669"/>
    <property type="project" value="UniProtKB-KW"/>
</dbReference>
<dbReference type="SMART" id="SM00361">
    <property type="entry name" value="RRM_1"/>
    <property type="match status" value="1"/>
</dbReference>
<feature type="compositionally biased region" description="Basic and acidic residues" evidence="6">
    <location>
        <begin position="264"/>
        <end position="283"/>
    </location>
</feature>
<accession>A0A8H5BY71</accession>
<protein>
    <recommendedName>
        <fullName evidence="7">G-patch domain-containing protein</fullName>
    </recommendedName>
</protein>
<feature type="compositionally biased region" description="Basic residues" evidence="6">
    <location>
        <begin position="181"/>
        <end position="192"/>
    </location>
</feature>
<evidence type="ECO:0000313" key="8">
    <source>
        <dbReference type="EMBL" id="KAF5330532.1"/>
    </source>
</evidence>
<dbReference type="InterPro" id="IPR040052">
    <property type="entry name" value="RBM17"/>
</dbReference>
<dbReference type="InterPro" id="IPR003954">
    <property type="entry name" value="RRM_euk-type"/>
</dbReference>
<dbReference type="Proteomes" id="UP000567179">
    <property type="component" value="Unassembled WGS sequence"/>
</dbReference>
<proteinExistence type="predicted"/>
<dbReference type="InterPro" id="IPR012677">
    <property type="entry name" value="Nucleotide-bd_a/b_plait_sf"/>
</dbReference>
<keyword evidence="3" id="KW-0694">RNA-binding</keyword>
<feature type="compositionally biased region" description="Pro residues" evidence="6">
    <location>
        <begin position="406"/>
        <end position="432"/>
    </location>
</feature>
<feature type="region of interest" description="Disordered" evidence="6">
    <location>
        <begin position="457"/>
        <end position="496"/>
    </location>
</feature>
<dbReference type="Gene3D" id="3.30.70.330">
    <property type="match status" value="1"/>
</dbReference>
<keyword evidence="5" id="KW-0539">Nucleus</keyword>
<dbReference type="OrthoDB" id="5411533at2759"/>
<dbReference type="EMBL" id="JAACJJ010000001">
    <property type="protein sequence ID" value="KAF5330532.1"/>
    <property type="molecule type" value="Genomic_DNA"/>
</dbReference>
<sequence>MSGRPGGLYGGIQFSSGTVFQPSAAQPPDAASQSAPKATAASQAPVASQATVTAPATVSASAAPTAAATTGKPTAAWSAALAFAPVRRNNAQKAKPAPTRLPAGASVLSSAGASAALSSTAVVFAPPVLVDATQSSASSTVAKNKEAPSATTQGWGRKVKPPSMILDEDVNGFKAGNQGNKKNKAGKGKNKKNMNVPLIPTWDPMEAYDPLRPNDYNEYKLWRTKERIDRRERIAEQRRMEERKRHRRADSNSDSEGTGTDDDDRPRKTGRYDTFDHWSRRGGDDDDAPMHDAPPVAVDRSLTGDEAFQRRLAMSAAGGRPRSPPPSHSPQVPPRMMAEHTPPMPPAPPPVAETGDEAYLRRLAMSTMNRAAAGMPARLPPSAHAVPPAPVPTQYEQEAYERPRSVSPPPLAYNPFAPPSSVPPPPPGPPAAIPNALEERVKAAAAIAARLSALANAGTGAGPSAPSSAPTQENQVEEEKDSKPDPHGFAARLMAKWGHKEGQGLGATGDGIVNALHVEQVGGPTKGKGKGKGASAMGSSNNTPAGKGIGVGSKMGRIINDNEDPKTREDRERFGEPSRVVVLTNMVGPEDLDDDDLRGEIGDECSKNGTVERVVVHAVQPPPSNPDDAVRIFVLFAGPVGAWKTVRELDGRYFGGRTVRARYFPEPSFSRYDLDCAL</sequence>
<evidence type="ECO:0000256" key="2">
    <source>
        <dbReference type="ARBA" id="ARBA00022664"/>
    </source>
</evidence>
<feature type="domain" description="G-patch" evidence="7">
    <location>
        <begin position="486"/>
        <end position="535"/>
    </location>
</feature>
<feature type="region of interest" description="Disordered" evidence="6">
    <location>
        <begin position="19"/>
        <end position="71"/>
    </location>
</feature>
<keyword evidence="2" id="KW-0507">mRNA processing</keyword>
<evidence type="ECO:0000256" key="5">
    <source>
        <dbReference type="ARBA" id="ARBA00023242"/>
    </source>
</evidence>
<dbReference type="GO" id="GO:0071011">
    <property type="term" value="C:precatalytic spliceosome"/>
    <property type="evidence" value="ECO:0007669"/>
    <property type="project" value="TreeGrafter"/>
</dbReference>
<feature type="compositionally biased region" description="Basic and acidic residues" evidence="6">
    <location>
        <begin position="563"/>
        <end position="574"/>
    </location>
</feature>
<evidence type="ECO:0000256" key="3">
    <source>
        <dbReference type="ARBA" id="ARBA00022884"/>
    </source>
</evidence>
<reference evidence="8 9" key="1">
    <citation type="journal article" date="2020" name="ISME J.">
        <title>Uncovering the hidden diversity of litter-decomposition mechanisms in mushroom-forming fungi.</title>
        <authorList>
            <person name="Floudas D."/>
            <person name="Bentzer J."/>
            <person name="Ahren D."/>
            <person name="Johansson T."/>
            <person name="Persson P."/>
            <person name="Tunlid A."/>
        </authorList>
    </citation>
    <scope>NUCLEOTIDE SEQUENCE [LARGE SCALE GENOMIC DNA]</scope>
    <source>
        <strain evidence="8 9">CBS 101986</strain>
    </source>
</reference>
<evidence type="ECO:0000313" key="9">
    <source>
        <dbReference type="Proteomes" id="UP000567179"/>
    </source>
</evidence>
<evidence type="ECO:0000256" key="6">
    <source>
        <dbReference type="SAM" id="MobiDB-lite"/>
    </source>
</evidence>
<feature type="region of interest" description="Disordered" evidence="6">
    <location>
        <begin position="140"/>
        <end position="357"/>
    </location>
</feature>
<dbReference type="GO" id="GO:0045292">
    <property type="term" value="P:mRNA cis splicing, via spliceosome"/>
    <property type="evidence" value="ECO:0007669"/>
    <property type="project" value="InterPro"/>
</dbReference>
<feature type="compositionally biased region" description="Pro residues" evidence="6">
    <location>
        <begin position="342"/>
        <end position="351"/>
    </location>
</feature>
<dbReference type="AlphaFoldDB" id="A0A8H5BY71"/>
<organism evidence="8 9">
    <name type="scientific">Psilocybe cf. subviscida</name>
    <dbReference type="NCBI Taxonomy" id="2480587"/>
    <lineage>
        <taxon>Eukaryota</taxon>
        <taxon>Fungi</taxon>
        <taxon>Dikarya</taxon>
        <taxon>Basidiomycota</taxon>
        <taxon>Agaricomycotina</taxon>
        <taxon>Agaricomycetes</taxon>
        <taxon>Agaricomycetidae</taxon>
        <taxon>Agaricales</taxon>
        <taxon>Agaricineae</taxon>
        <taxon>Strophariaceae</taxon>
        <taxon>Psilocybe</taxon>
    </lineage>
</organism>
<comment type="subcellular location">
    <subcellularLocation>
        <location evidence="1">Nucleus</location>
    </subcellularLocation>
</comment>
<dbReference type="PANTHER" id="PTHR13288">
    <property type="entry name" value="SPLICING FACTOR 45 SPF45"/>
    <property type="match status" value="1"/>
</dbReference>
<dbReference type="CDD" id="cd12374">
    <property type="entry name" value="RRM_UHM_SPF45_PUF60"/>
    <property type="match status" value="1"/>
</dbReference>
<evidence type="ECO:0000256" key="1">
    <source>
        <dbReference type="ARBA" id="ARBA00004123"/>
    </source>
</evidence>
<feature type="compositionally biased region" description="Polar residues" evidence="6">
    <location>
        <begin position="465"/>
        <end position="474"/>
    </location>
</feature>
<dbReference type="PROSITE" id="PS50174">
    <property type="entry name" value="G_PATCH"/>
    <property type="match status" value="1"/>
</dbReference>
<evidence type="ECO:0000256" key="4">
    <source>
        <dbReference type="ARBA" id="ARBA00023187"/>
    </source>
</evidence>
<evidence type="ECO:0000259" key="7">
    <source>
        <dbReference type="PROSITE" id="PS50174"/>
    </source>
</evidence>
<comment type="caution">
    <text evidence="8">The sequence shown here is derived from an EMBL/GenBank/DDBJ whole genome shotgun (WGS) entry which is preliminary data.</text>
</comment>
<feature type="compositionally biased region" description="Pro residues" evidence="6">
    <location>
        <begin position="322"/>
        <end position="333"/>
    </location>
</feature>